<evidence type="ECO:0000256" key="2">
    <source>
        <dbReference type="ARBA" id="ARBA00022741"/>
    </source>
</evidence>
<organism evidence="18 19">
    <name type="scientific">Halorubrum ezzemoulense DSM 17463</name>
    <dbReference type="NCBI Taxonomy" id="1121945"/>
    <lineage>
        <taxon>Archaea</taxon>
        <taxon>Methanobacteriati</taxon>
        <taxon>Methanobacteriota</taxon>
        <taxon>Stenosarchaea group</taxon>
        <taxon>Halobacteria</taxon>
        <taxon>Halobacteriales</taxon>
        <taxon>Haloferacaceae</taxon>
        <taxon>Halorubrum</taxon>
    </lineage>
</organism>
<feature type="domain" description="UvrD-like helicase ATP-binding" evidence="16">
    <location>
        <begin position="12"/>
        <end position="419"/>
    </location>
</feature>
<dbReference type="InterPro" id="IPR027417">
    <property type="entry name" value="P-loop_NTPase"/>
</dbReference>
<dbReference type="PROSITE" id="PS51217">
    <property type="entry name" value="UVRD_HELICASE_CTER"/>
    <property type="match status" value="1"/>
</dbReference>
<comment type="catalytic activity">
    <reaction evidence="13">
        <text>ATP + H2O = ADP + phosphate + H(+)</text>
        <dbReference type="Rhea" id="RHEA:13065"/>
        <dbReference type="ChEBI" id="CHEBI:15377"/>
        <dbReference type="ChEBI" id="CHEBI:15378"/>
        <dbReference type="ChEBI" id="CHEBI:30616"/>
        <dbReference type="ChEBI" id="CHEBI:43474"/>
        <dbReference type="ChEBI" id="CHEBI:456216"/>
        <dbReference type="EC" id="5.6.2.4"/>
    </reaction>
</comment>
<evidence type="ECO:0000256" key="8">
    <source>
        <dbReference type="ARBA" id="ARBA00023125"/>
    </source>
</evidence>
<evidence type="ECO:0000256" key="10">
    <source>
        <dbReference type="ARBA" id="ARBA00023235"/>
    </source>
</evidence>
<evidence type="ECO:0000256" key="11">
    <source>
        <dbReference type="ARBA" id="ARBA00034617"/>
    </source>
</evidence>
<dbReference type="Gene3D" id="3.90.320.10">
    <property type="match status" value="1"/>
</dbReference>
<evidence type="ECO:0000256" key="15">
    <source>
        <dbReference type="SAM" id="MobiDB-lite"/>
    </source>
</evidence>
<keyword evidence="1" id="KW-0540">Nuclease</keyword>
<reference evidence="18 19" key="1">
    <citation type="submission" date="2017-04" db="EMBL/GenBank/DDBJ databases">
        <title>MLSA of the genus Halorubrum.</title>
        <authorList>
            <person name="De La Haba R."/>
            <person name="Sanchez-Porro C."/>
            <person name="Infante-Dominguez C."/>
            <person name="Ventosa A."/>
        </authorList>
    </citation>
    <scope>NUCLEOTIDE SEQUENCE [LARGE SCALE GENOMIC DNA]</scope>
    <source>
        <strain evidence="18 19">DSM 17463</strain>
    </source>
</reference>
<keyword evidence="8" id="KW-0238">DNA-binding</keyword>
<dbReference type="GO" id="GO:0004527">
    <property type="term" value="F:exonuclease activity"/>
    <property type="evidence" value="ECO:0007669"/>
    <property type="project" value="UniProtKB-KW"/>
</dbReference>
<keyword evidence="6" id="KW-0269">Exonuclease</keyword>
<comment type="catalytic activity">
    <reaction evidence="11">
        <text>Couples ATP hydrolysis with the unwinding of duplex DNA by translocating in the 3'-5' direction.</text>
        <dbReference type="EC" id="5.6.2.4"/>
    </reaction>
</comment>
<keyword evidence="2 14" id="KW-0547">Nucleotide-binding</keyword>
<evidence type="ECO:0000259" key="16">
    <source>
        <dbReference type="PROSITE" id="PS51198"/>
    </source>
</evidence>
<keyword evidence="3" id="KW-0227">DNA damage</keyword>
<dbReference type="InterPro" id="IPR011604">
    <property type="entry name" value="PDDEXK-like_dom_sf"/>
</dbReference>
<name>A0A1X4G8H8_HALEZ</name>
<gene>
    <name evidence="18" type="ORF">B9H04_16040</name>
</gene>
<dbReference type="InterPro" id="IPR000212">
    <property type="entry name" value="DNA_helicase_UvrD/REP"/>
</dbReference>
<evidence type="ECO:0000256" key="3">
    <source>
        <dbReference type="ARBA" id="ARBA00022763"/>
    </source>
</evidence>
<evidence type="ECO:0000256" key="12">
    <source>
        <dbReference type="ARBA" id="ARBA00034808"/>
    </source>
</evidence>
<sequence>MSNDDEPRRLRNAQATIRDRFVDAESGLFTMNCVAGAGKSLTMQRIAAETIIRRYARGDRTPAQSVAVMSFTTDEAAAIGPGVCEHIREIVNHELIPEAASLTESDVAYLVTRVRHAPFIGTVDSVLRDVFGELATDLGFEETPSIGNKALLKTVHNACYDAVAADPAHEDAIAELEAAYPDGRWSATPAEMLTDAVKYCRDQRLTTAAFERKLRTTQEAVYPGGRTSSRADIVTTIADIVDADAAADTDAALSPAEWDDLVAADQRLYDAWEGTLTAFGDVLEAYREQYRALIREYGVVSHTDVAFFITSVFKRDWPVDGDGPPTDQHTALRQRYHARLDSVIIDEAQDVSTIQHAALSQLVTPSMRVLACGDTLQSIYRWRHADPSLFTSACREGQYLGIDWDTHATVTAATTYRGTPDIAAGINTIMRPVFDDPTRGGLNDFAATYPGLDASRDPTADPSIHVTAFTGGAAPDKTRWVNPDGRAGEANILATYIAQGLADGTLTDETGSPQSITVVFRKRTRMDAYKDAFKAEGLTVQNASSRLFACSVVKAVLAVCDWLTAPTDRAQTRALLTDSPFDFTAPHDCFERAGYDLDLICAADDLDAETRDILCGLRDLRDQLGRFHRVPASVYLEDIIEQLALRADPSDQFTELPAAQRVAALDTLTSTVADWEADTQYPPAALGDLLAPFRAAPSEGPDIPSVTTDADVVFSTVHRLKGDQDDVIVLATPGFKLWDTGPFSQRFMTQGGVAALAPPTNVETAPDIELPPFDGGLYTPSGDSRDKQGAASRDVGLRWATEHWLDDADSGAPHLLGPDQLQSVAANERAEAWRLLYVALSRARDHLVIPLPKTLPGTAQPRDRWLDTLFETLEFSPGRTPTYAIDEPSSAGDLTIGVNDVEGRMTREMYDTPLSVTGAVPPRRDQLESWVPRFLDPSTAYPLTDDVDATVGFHLLDEPIHTDTEAVADSLPITFETLGPEAVGTCLHEALLTLIEMDVPDTEIDAWSTPVRSALRDAMEQITPQSIEMLPDTERGGLVSFFHTSVVSDFLNSDLWAQIQAAEAVYVDHDLSGLVTAGEVEVEVHGEADILIDLGGGEWQLADLKIALNESLDATQPRYELQIAAYEHILQQELGSAATIHASVETFGCVRRSVYGQFPPTVLARRVRTLVGSDESISGS</sequence>
<protein>
    <recommendedName>
        <fullName evidence="12">DNA 3'-5' helicase</fullName>
        <ecNumber evidence="12">5.6.2.4</ecNumber>
    </recommendedName>
</protein>
<dbReference type="GO" id="GO:0005524">
    <property type="term" value="F:ATP binding"/>
    <property type="evidence" value="ECO:0007669"/>
    <property type="project" value="UniProtKB-UniRule"/>
</dbReference>
<keyword evidence="7 14" id="KW-0067">ATP-binding</keyword>
<evidence type="ECO:0000256" key="14">
    <source>
        <dbReference type="PROSITE-ProRule" id="PRU00560"/>
    </source>
</evidence>
<dbReference type="PANTHER" id="PTHR11070">
    <property type="entry name" value="UVRD / RECB / PCRA DNA HELICASE FAMILY MEMBER"/>
    <property type="match status" value="1"/>
</dbReference>
<feature type="domain" description="UvrD-like helicase C-terminal" evidence="17">
    <location>
        <begin position="444"/>
        <end position="722"/>
    </location>
</feature>
<dbReference type="PROSITE" id="PS51198">
    <property type="entry name" value="UVRD_HELICASE_ATP_BIND"/>
    <property type="match status" value="1"/>
</dbReference>
<dbReference type="PANTHER" id="PTHR11070:SF2">
    <property type="entry name" value="ATP-DEPENDENT DNA HELICASE SRS2"/>
    <property type="match status" value="1"/>
</dbReference>
<dbReference type="SUPFAM" id="SSF52540">
    <property type="entry name" value="P-loop containing nucleoside triphosphate hydrolases"/>
    <property type="match status" value="1"/>
</dbReference>
<evidence type="ECO:0000313" key="18">
    <source>
        <dbReference type="EMBL" id="OSO92269.1"/>
    </source>
</evidence>
<dbReference type="InterPro" id="IPR014017">
    <property type="entry name" value="DNA_helicase_UvrD-like_C"/>
</dbReference>
<evidence type="ECO:0000256" key="9">
    <source>
        <dbReference type="ARBA" id="ARBA00023204"/>
    </source>
</evidence>
<dbReference type="GO" id="GO:0003677">
    <property type="term" value="F:DNA binding"/>
    <property type="evidence" value="ECO:0007669"/>
    <property type="project" value="UniProtKB-KW"/>
</dbReference>
<evidence type="ECO:0000256" key="1">
    <source>
        <dbReference type="ARBA" id="ARBA00022722"/>
    </source>
</evidence>
<comment type="caution">
    <text evidence="18">The sequence shown here is derived from an EMBL/GenBank/DDBJ whole genome shotgun (WGS) entry which is preliminary data.</text>
</comment>
<evidence type="ECO:0000256" key="6">
    <source>
        <dbReference type="ARBA" id="ARBA00022839"/>
    </source>
</evidence>
<evidence type="ECO:0000256" key="7">
    <source>
        <dbReference type="ARBA" id="ARBA00022840"/>
    </source>
</evidence>
<keyword evidence="4 14" id="KW-0378">Hydrolase</keyword>
<keyword evidence="9" id="KW-0234">DNA repair</keyword>
<feature type="binding site" evidence="14">
    <location>
        <begin position="33"/>
        <end position="40"/>
    </location>
    <ligand>
        <name>ATP</name>
        <dbReference type="ChEBI" id="CHEBI:30616"/>
    </ligand>
</feature>
<dbReference type="EMBL" id="NEDJ01000087">
    <property type="protein sequence ID" value="OSO92269.1"/>
    <property type="molecule type" value="Genomic_DNA"/>
</dbReference>
<keyword evidence="10" id="KW-0413">Isomerase</keyword>
<evidence type="ECO:0000256" key="5">
    <source>
        <dbReference type="ARBA" id="ARBA00022806"/>
    </source>
</evidence>
<dbReference type="GO" id="GO:0043138">
    <property type="term" value="F:3'-5' DNA helicase activity"/>
    <property type="evidence" value="ECO:0007669"/>
    <property type="project" value="UniProtKB-EC"/>
</dbReference>
<accession>A0A1X4G8H8</accession>
<evidence type="ECO:0000313" key="19">
    <source>
        <dbReference type="Proteomes" id="UP000193587"/>
    </source>
</evidence>
<dbReference type="STRING" id="1121945.GCA_000421805_03263"/>
<evidence type="ECO:0000256" key="13">
    <source>
        <dbReference type="ARBA" id="ARBA00048988"/>
    </source>
</evidence>
<dbReference type="GO" id="GO:0000725">
    <property type="term" value="P:recombinational repair"/>
    <property type="evidence" value="ECO:0007669"/>
    <property type="project" value="TreeGrafter"/>
</dbReference>
<dbReference type="InterPro" id="IPR014016">
    <property type="entry name" value="UvrD-like_ATP-bd"/>
</dbReference>
<dbReference type="Gene3D" id="3.40.50.300">
    <property type="entry name" value="P-loop containing nucleotide triphosphate hydrolases"/>
    <property type="match status" value="2"/>
</dbReference>
<proteinExistence type="predicted"/>
<dbReference type="Pfam" id="PF00580">
    <property type="entry name" value="UvrD-helicase"/>
    <property type="match status" value="1"/>
</dbReference>
<feature type="region of interest" description="Disordered" evidence="15">
    <location>
        <begin position="766"/>
        <end position="791"/>
    </location>
</feature>
<dbReference type="EC" id="5.6.2.4" evidence="12"/>
<evidence type="ECO:0000256" key="4">
    <source>
        <dbReference type="ARBA" id="ARBA00022801"/>
    </source>
</evidence>
<evidence type="ECO:0000259" key="17">
    <source>
        <dbReference type="PROSITE" id="PS51217"/>
    </source>
</evidence>
<dbReference type="Proteomes" id="UP000193587">
    <property type="component" value="Unassembled WGS sequence"/>
</dbReference>
<dbReference type="AlphaFoldDB" id="A0A1X4G8H8"/>
<dbReference type="RefSeq" id="WP_080508709.1">
    <property type="nucleotide sequence ID" value="NZ_ATXS01000038.1"/>
</dbReference>
<keyword evidence="5 14" id="KW-0347">Helicase</keyword>